<dbReference type="NCBIfam" id="TIGR03559">
    <property type="entry name" value="F420_Rv3520c"/>
    <property type="match status" value="1"/>
</dbReference>
<dbReference type="SUPFAM" id="SSF51679">
    <property type="entry name" value="Bacterial luciferase-like"/>
    <property type="match status" value="1"/>
</dbReference>
<comment type="caution">
    <text evidence="3">The sequence shown here is derived from an EMBL/GenBank/DDBJ whole genome shotgun (WGS) entry which is preliminary data.</text>
</comment>
<keyword evidence="1" id="KW-0560">Oxidoreductase</keyword>
<dbReference type="RefSeq" id="WP_116419432.1">
    <property type="nucleotide sequence ID" value="NZ_NBXC01000025.1"/>
</dbReference>
<dbReference type="PANTHER" id="PTHR43244">
    <property type="match status" value="1"/>
</dbReference>
<dbReference type="AlphaFoldDB" id="A0A3E0W7U0"/>
<dbReference type="InterPro" id="IPR011251">
    <property type="entry name" value="Luciferase-like_dom"/>
</dbReference>
<dbReference type="Pfam" id="PF00296">
    <property type="entry name" value="Bac_luciferase"/>
    <property type="match status" value="1"/>
</dbReference>
<gene>
    <name evidence="3" type="ORF">B7R25_13255</name>
</gene>
<evidence type="ECO:0000256" key="1">
    <source>
        <dbReference type="ARBA" id="ARBA00023002"/>
    </source>
</evidence>
<feature type="domain" description="Luciferase-like" evidence="2">
    <location>
        <begin position="4"/>
        <end position="320"/>
    </location>
</feature>
<name>A0A3E0W7U0_9MICO</name>
<dbReference type="PANTHER" id="PTHR43244:SF1">
    <property type="entry name" value="5,10-METHYLENETETRAHYDROMETHANOPTERIN REDUCTASE"/>
    <property type="match status" value="1"/>
</dbReference>
<reference evidence="3 4" key="1">
    <citation type="submission" date="2017-04" db="EMBL/GenBank/DDBJ databases">
        <title>Comparative genome analysis of Subtercola boreus.</title>
        <authorList>
            <person name="Cho Y.-J."/>
            <person name="Cho A."/>
            <person name="Kim O.-S."/>
            <person name="Lee J.-I."/>
        </authorList>
    </citation>
    <scope>NUCLEOTIDE SEQUENCE [LARGE SCALE GENOMIC DNA]</scope>
    <source>
        <strain evidence="3 4">P28004</strain>
    </source>
</reference>
<dbReference type="Gene3D" id="3.20.20.30">
    <property type="entry name" value="Luciferase-like domain"/>
    <property type="match status" value="1"/>
</dbReference>
<dbReference type="OrthoDB" id="5241778at2"/>
<evidence type="ECO:0000313" key="4">
    <source>
        <dbReference type="Proteomes" id="UP000257080"/>
    </source>
</evidence>
<protein>
    <submittedName>
        <fullName evidence="3">LLM class F420-dependent oxidoreductase</fullName>
    </submittedName>
</protein>
<dbReference type="CDD" id="cd01097">
    <property type="entry name" value="Tetrahydromethanopterin_reductase"/>
    <property type="match status" value="1"/>
</dbReference>
<dbReference type="InterPro" id="IPR050564">
    <property type="entry name" value="F420-G6PD/mer"/>
</dbReference>
<proteinExistence type="predicted"/>
<dbReference type="EMBL" id="NBXE01000030">
    <property type="protein sequence ID" value="RFA25673.1"/>
    <property type="molecule type" value="Genomic_DNA"/>
</dbReference>
<organism evidence="3 4">
    <name type="scientific">Subtercola boreus</name>
    <dbReference type="NCBI Taxonomy" id="120213"/>
    <lineage>
        <taxon>Bacteria</taxon>
        <taxon>Bacillati</taxon>
        <taxon>Actinomycetota</taxon>
        <taxon>Actinomycetes</taxon>
        <taxon>Micrococcales</taxon>
        <taxon>Microbacteriaceae</taxon>
        <taxon>Subtercola</taxon>
    </lineage>
</organism>
<dbReference type="InterPro" id="IPR036661">
    <property type="entry name" value="Luciferase-like_sf"/>
</dbReference>
<dbReference type="GO" id="GO:0016705">
    <property type="term" value="F:oxidoreductase activity, acting on paired donors, with incorporation or reduction of molecular oxygen"/>
    <property type="evidence" value="ECO:0007669"/>
    <property type="project" value="InterPro"/>
</dbReference>
<dbReference type="Proteomes" id="UP000257080">
    <property type="component" value="Unassembled WGS sequence"/>
</dbReference>
<dbReference type="InterPro" id="IPR019951">
    <property type="entry name" value="F420_OxRdatse_Rv3520c_pred"/>
</dbReference>
<accession>A0A3E0W7U0</accession>
<evidence type="ECO:0000313" key="3">
    <source>
        <dbReference type="EMBL" id="RFA25673.1"/>
    </source>
</evidence>
<sequence length="346" mass="36700">MRLGVTIDYSEDFAGAAAEAVHFERAGIEVVAVSEAYSFDAVSRLGYLAAITSTATLMSSILPLYSRTPTLLAMTAASLDSLSGGRFELGLGSSGPQVIEGFHGVPFARPLGHLRETVEICRAVWRRERLEHSGQNYTIPLPEGQGTGLGKSLKLINRPFRSGIPVAIAALTPRAVEQTAEIADGWFPMFYHPERAAAAWGDSLAAGSARRDPSLGALDAIVSVPLFIGDDDERMLGAYRERMALYIGGMGAPGANFYNELAVRYGYGGEAERVQELYLAGEKTAAADALPDDLVLATSLIGTEAHVRERLAAFEASGATTLLVQPLAPTAAGRVESIEAVRAMLG</sequence>
<evidence type="ECO:0000259" key="2">
    <source>
        <dbReference type="Pfam" id="PF00296"/>
    </source>
</evidence>